<accession>A0ACB5U7E9</accession>
<gene>
    <name evidence="1" type="ORF">Amon02_001177900</name>
</gene>
<keyword evidence="2" id="KW-1185">Reference proteome</keyword>
<evidence type="ECO:0000313" key="2">
    <source>
        <dbReference type="Proteomes" id="UP001165064"/>
    </source>
</evidence>
<proteinExistence type="predicted"/>
<evidence type="ECO:0000313" key="1">
    <source>
        <dbReference type="EMBL" id="GMF03413.1"/>
    </source>
</evidence>
<name>A0ACB5U7E9_AMBMO</name>
<sequence length="149" mass="17203">MVSVDSDSLQLKIIDFGSSIMGNKGYGIVGSKHYAAPEVFTSLSYDSFKSDIWSLGVVFVYIYYFKFVKWSVANEREDENFKVYKRNERYESVVKEDNQVQTQTDATGNQLAEEPWLICLVLDMLKVQPTKRVVTTSELLRRIQQYCVV</sequence>
<comment type="caution">
    <text evidence="1">The sequence shown here is derived from an EMBL/GenBank/DDBJ whole genome shotgun (WGS) entry which is preliminary data.</text>
</comment>
<dbReference type="Proteomes" id="UP001165064">
    <property type="component" value="Unassembled WGS sequence"/>
</dbReference>
<dbReference type="EMBL" id="BSXS01013018">
    <property type="protein sequence ID" value="GMF03413.1"/>
    <property type="molecule type" value="Genomic_DNA"/>
</dbReference>
<organism evidence="1 2">
    <name type="scientific">Ambrosiozyma monospora</name>
    <name type="common">Yeast</name>
    <name type="synonym">Endomycopsis monosporus</name>
    <dbReference type="NCBI Taxonomy" id="43982"/>
    <lineage>
        <taxon>Eukaryota</taxon>
        <taxon>Fungi</taxon>
        <taxon>Dikarya</taxon>
        <taxon>Ascomycota</taxon>
        <taxon>Saccharomycotina</taxon>
        <taxon>Pichiomycetes</taxon>
        <taxon>Pichiales</taxon>
        <taxon>Pichiaceae</taxon>
        <taxon>Ambrosiozyma</taxon>
    </lineage>
</organism>
<protein>
    <submittedName>
        <fullName evidence="1">Unnamed protein product</fullName>
    </submittedName>
</protein>
<reference evidence="1" key="1">
    <citation type="submission" date="2023-04" db="EMBL/GenBank/DDBJ databases">
        <title>Ambrosiozyma monospora NBRC 10751.</title>
        <authorList>
            <person name="Ichikawa N."/>
            <person name="Sato H."/>
            <person name="Tonouchi N."/>
        </authorList>
    </citation>
    <scope>NUCLEOTIDE SEQUENCE</scope>
    <source>
        <strain evidence="1">NBRC 10751</strain>
    </source>
</reference>